<evidence type="ECO:0000313" key="2">
    <source>
        <dbReference type="Proteomes" id="UP000814140"/>
    </source>
</evidence>
<accession>A0ACB8SZZ7</accession>
<name>A0ACB8SZZ7_9AGAM</name>
<organism evidence="1 2">
    <name type="scientific">Artomyces pyxidatus</name>
    <dbReference type="NCBI Taxonomy" id="48021"/>
    <lineage>
        <taxon>Eukaryota</taxon>
        <taxon>Fungi</taxon>
        <taxon>Dikarya</taxon>
        <taxon>Basidiomycota</taxon>
        <taxon>Agaricomycotina</taxon>
        <taxon>Agaricomycetes</taxon>
        <taxon>Russulales</taxon>
        <taxon>Auriscalpiaceae</taxon>
        <taxon>Artomyces</taxon>
    </lineage>
</organism>
<reference evidence="1" key="2">
    <citation type="journal article" date="2022" name="New Phytol.">
        <title>Evolutionary transition to the ectomycorrhizal habit in the genomes of a hyperdiverse lineage of mushroom-forming fungi.</title>
        <authorList>
            <person name="Looney B."/>
            <person name="Miyauchi S."/>
            <person name="Morin E."/>
            <person name="Drula E."/>
            <person name="Courty P.E."/>
            <person name="Kohler A."/>
            <person name="Kuo A."/>
            <person name="LaButti K."/>
            <person name="Pangilinan J."/>
            <person name="Lipzen A."/>
            <person name="Riley R."/>
            <person name="Andreopoulos W."/>
            <person name="He G."/>
            <person name="Johnson J."/>
            <person name="Nolan M."/>
            <person name="Tritt A."/>
            <person name="Barry K.W."/>
            <person name="Grigoriev I.V."/>
            <person name="Nagy L.G."/>
            <person name="Hibbett D."/>
            <person name="Henrissat B."/>
            <person name="Matheny P.B."/>
            <person name="Labbe J."/>
            <person name="Martin F.M."/>
        </authorList>
    </citation>
    <scope>NUCLEOTIDE SEQUENCE</scope>
    <source>
        <strain evidence="1">HHB10654</strain>
    </source>
</reference>
<dbReference type="EMBL" id="MU277210">
    <property type="protein sequence ID" value="KAI0061777.1"/>
    <property type="molecule type" value="Genomic_DNA"/>
</dbReference>
<gene>
    <name evidence="1" type="ORF">BV25DRAFT_1916453</name>
</gene>
<reference evidence="1" key="1">
    <citation type="submission" date="2021-03" db="EMBL/GenBank/DDBJ databases">
        <authorList>
            <consortium name="DOE Joint Genome Institute"/>
            <person name="Ahrendt S."/>
            <person name="Looney B.P."/>
            <person name="Miyauchi S."/>
            <person name="Morin E."/>
            <person name="Drula E."/>
            <person name="Courty P.E."/>
            <person name="Chicoki N."/>
            <person name="Fauchery L."/>
            <person name="Kohler A."/>
            <person name="Kuo A."/>
            <person name="Labutti K."/>
            <person name="Pangilinan J."/>
            <person name="Lipzen A."/>
            <person name="Riley R."/>
            <person name="Andreopoulos W."/>
            <person name="He G."/>
            <person name="Johnson J."/>
            <person name="Barry K.W."/>
            <person name="Grigoriev I.V."/>
            <person name="Nagy L."/>
            <person name="Hibbett D."/>
            <person name="Henrissat B."/>
            <person name="Matheny P.B."/>
            <person name="Labbe J."/>
            <person name="Martin F."/>
        </authorList>
    </citation>
    <scope>NUCLEOTIDE SEQUENCE</scope>
    <source>
        <strain evidence="1">HHB10654</strain>
    </source>
</reference>
<keyword evidence="2" id="KW-1185">Reference proteome</keyword>
<comment type="caution">
    <text evidence="1">The sequence shown here is derived from an EMBL/GenBank/DDBJ whole genome shotgun (WGS) entry which is preliminary data.</text>
</comment>
<dbReference type="Proteomes" id="UP000814140">
    <property type="component" value="Unassembled WGS sequence"/>
</dbReference>
<sequence>MASSKAGYERNRTRRLQYQNNYNKVKRLGRRKISKAERTSRELWRKAELDGRKSKYTNTIACRSNTVDDRRTLSMAGQEETEWDEWSTLRADLIAKYADQYFVHYVPAVQEAINKYVCTAKEVLESQERPHAGDDSAVHSLRRIVAGLHQELEIHKQGHNAFISALQDRALIFQGRRVHRRVFKKIYGF</sequence>
<protein>
    <submittedName>
        <fullName evidence="1">Uncharacterized protein</fullName>
    </submittedName>
</protein>
<proteinExistence type="predicted"/>
<evidence type="ECO:0000313" key="1">
    <source>
        <dbReference type="EMBL" id="KAI0061777.1"/>
    </source>
</evidence>